<dbReference type="SMART" id="SM00091">
    <property type="entry name" value="PAS"/>
    <property type="match status" value="1"/>
</dbReference>
<dbReference type="InterPro" id="IPR035965">
    <property type="entry name" value="PAS-like_dom_sf"/>
</dbReference>
<dbReference type="EC" id="2.7.13.3" evidence="3"/>
<dbReference type="SUPFAM" id="SSF47384">
    <property type="entry name" value="Homodimeric domain of signal transducing histidine kinase"/>
    <property type="match status" value="1"/>
</dbReference>
<evidence type="ECO:0000256" key="1">
    <source>
        <dbReference type="ARBA" id="ARBA00000085"/>
    </source>
</evidence>
<accession>A0A845RBV5</accession>
<feature type="domain" description="Histidine kinase" evidence="11">
    <location>
        <begin position="345"/>
        <end position="560"/>
    </location>
</feature>
<evidence type="ECO:0000256" key="7">
    <source>
        <dbReference type="ARBA" id="ARBA00023012"/>
    </source>
</evidence>
<evidence type="ECO:0000313" key="12">
    <source>
        <dbReference type="EMBL" id="NBI77304.1"/>
    </source>
</evidence>
<evidence type="ECO:0000256" key="3">
    <source>
        <dbReference type="ARBA" id="ARBA00012438"/>
    </source>
</evidence>
<keyword evidence="10" id="KW-1133">Transmembrane helix</keyword>
<protein>
    <recommendedName>
        <fullName evidence="3">histidine kinase</fullName>
        <ecNumber evidence="3">2.7.13.3</ecNumber>
    </recommendedName>
</protein>
<dbReference type="InterPro" id="IPR004358">
    <property type="entry name" value="Sig_transdc_His_kin-like_C"/>
</dbReference>
<keyword evidence="4" id="KW-0597">Phosphoprotein</keyword>
<evidence type="ECO:0000313" key="13">
    <source>
        <dbReference type="Proteomes" id="UP000446348"/>
    </source>
</evidence>
<dbReference type="SMART" id="SM00388">
    <property type="entry name" value="HisKA"/>
    <property type="match status" value="1"/>
</dbReference>
<dbReference type="CDD" id="cd00075">
    <property type="entry name" value="HATPase"/>
    <property type="match status" value="1"/>
</dbReference>
<dbReference type="Gene3D" id="3.30.450.20">
    <property type="entry name" value="PAS domain"/>
    <property type="match status" value="1"/>
</dbReference>
<dbReference type="Pfam" id="PF02518">
    <property type="entry name" value="HATPase_c"/>
    <property type="match status" value="1"/>
</dbReference>
<proteinExistence type="predicted"/>
<keyword evidence="6" id="KW-0418">Kinase</keyword>
<dbReference type="RefSeq" id="WP_160208078.1">
    <property type="nucleotide sequence ID" value="NZ_QXWZ01000001.1"/>
</dbReference>
<evidence type="ECO:0000256" key="8">
    <source>
        <dbReference type="ARBA" id="ARBA00023136"/>
    </source>
</evidence>
<reference evidence="12 13" key="1">
    <citation type="submission" date="2018-08" db="EMBL/GenBank/DDBJ databases">
        <title>Murine metabolic-syndrome-specific gut microbial biobank.</title>
        <authorList>
            <person name="Liu C."/>
        </authorList>
    </citation>
    <scope>NUCLEOTIDE SEQUENCE [LARGE SCALE GENOMIC DNA]</scope>
    <source>
        <strain evidence="12 13">X69</strain>
    </source>
</reference>
<feature type="transmembrane region" description="Helical" evidence="10">
    <location>
        <begin position="149"/>
        <end position="175"/>
    </location>
</feature>
<dbReference type="GO" id="GO:0016036">
    <property type="term" value="P:cellular response to phosphate starvation"/>
    <property type="evidence" value="ECO:0007669"/>
    <property type="project" value="TreeGrafter"/>
</dbReference>
<evidence type="ECO:0000256" key="6">
    <source>
        <dbReference type="ARBA" id="ARBA00022777"/>
    </source>
</evidence>
<dbReference type="FunFam" id="1.10.287.130:FF:000001">
    <property type="entry name" value="Two-component sensor histidine kinase"/>
    <property type="match status" value="1"/>
</dbReference>
<dbReference type="GO" id="GO:0000155">
    <property type="term" value="F:phosphorelay sensor kinase activity"/>
    <property type="evidence" value="ECO:0007669"/>
    <property type="project" value="InterPro"/>
</dbReference>
<dbReference type="FunFam" id="3.30.565.10:FF:000006">
    <property type="entry name" value="Sensor histidine kinase WalK"/>
    <property type="match status" value="1"/>
</dbReference>
<dbReference type="EMBL" id="QXWZ01000001">
    <property type="protein sequence ID" value="NBI77304.1"/>
    <property type="molecule type" value="Genomic_DNA"/>
</dbReference>
<sequence>MTKKIFRSILLAAVSVLLASLVIIMGCLYDYYRNVQEKQLRDELRLASYGVEADGLDYLEQLASPYRFPSTADFRLTWIAADGEVLFDTHVPAAEMENHAGRAEVKEALAEGESGGVRYSETLTERTLYYAQRLTDGTILRISISQLTVFALAMGMLQPILLTAILAVILSALLARRMAKRIVAPLNRLDLDKPLENDAYEELSPLLGRIHQQHRQIEAQLRELRRKTEEFEQITENMSEGLVLLDRKGVILSINPAARAIFHASSACVGQDFLVVDRDHEINLAIQTALEGGHSEVRAMRNDREVQFDISQITADGAAAGTVLLAFDVTEQAAAERSRREFTANVSHELKTPLQSIMGSAELLENGLVKQEDLPQFVGVIRTEAARLVALVEDIIHLSQLDEGIAPAKEEVNLLELADSAASALREQAEKRHISLSVTGESAKISGVRGFLHEMLYNLIDNAIKYNIDGGKVEVAVSAGDTAITVSVKDTGIGIPPEYQARVFERFFRVDKSRSKASGGTGLGLSIVKHIAQYHHAEIRLQSGIGRSGTNIEVLFGLRKMRDS</sequence>
<evidence type="ECO:0000256" key="9">
    <source>
        <dbReference type="SAM" id="Coils"/>
    </source>
</evidence>
<dbReference type="OrthoDB" id="9813151at2"/>
<dbReference type="InterPro" id="IPR036097">
    <property type="entry name" value="HisK_dim/P_sf"/>
</dbReference>
<dbReference type="InterPro" id="IPR000014">
    <property type="entry name" value="PAS"/>
</dbReference>
<dbReference type="PANTHER" id="PTHR45453:SF1">
    <property type="entry name" value="PHOSPHATE REGULON SENSOR PROTEIN PHOR"/>
    <property type="match status" value="1"/>
</dbReference>
<keyword evidence="8 10" id="KW-0472">Membrane</keyword>
<comment type="subcellular location">
    <subcellularLocation>
        <location evidence="2">Membrane</location>
    </subcellularLocation>
</comment>
<keyword evidence="9" id="KW-0175">Coiled coil</keyword>
<dbReference type="PANTHER" id="PTHR45453">
    <property type="entry name" value="PHOSPHATE REGULON SENSOR PROTEIN PHOR"/>
    <property type="match status" value="1"/>
</dbReference>
<keyword evidence="7" id="KW-0902">Two-component regulatory system</keyword>
<organism evidence="12 13">
    <name type="scientific">Anaerotruncus colihominis</name>
    <dbReference type="NCBI Taxonomy" id="169435"/>
    <lineage>
        <taxon>Bacteria</taxon>
        <taxon>Bacillati</taxon>
        <taxon>Bacillota</taxon>
        <taxon>Clostridia</taxon>
        <taxon>Eubacteriales</taxon>
        <taxon>Oscillospiraceae</taxon>
        <taxon>Anaerotruncus</taxon>
    </lineage>
</organism>
<name>A0A845RBV5_9FIRM</name>
<dbReference type="Proteomes" id="UP000446348">
    <property type="component" value="Unassembled WGS sequence"/>
</dbReference>
<evidence type="ECO:0000256" key="10">
    <source>
        <dbReference type="SAM" id="Phobius"/>
    </source>
</evidence>
<dbReference type="PRINTS" id="PR00344">
    <property type="entry name" value="BCTRLSENSOR"/>
</dbReference>
<evidence type="ECO:0000259" key="11">
    <source>
        <dbReference type="PROSITE" id="PS50109"/>
    </source>
</evidence>
<dbReference type="SUPFAM" id="SSF55785">
    <property type="entry name" value="PYP-like sensor domain (PAS domain)"/>
    <property type="match status" value="1"/>
</dbReference>
<dbReference type="InterPro" id="IPR005467">
    <property type="entry name" value="His_kinase_dom"/>
</dbReference>
<keyword evidence="5" id="KW-0808">Transferase</keyword>
<dbReference type="GO" id="GO:0004721">
    <property type="term" value="F:phosphoprotein phosphatase activity"/>
    <property type="evidence" value="ECO:0007669"/>
    <property type="project" value="TreeGrafter"/>
</dbReference>
<dbReference type="InterPro" id="IPR003661">
    <property type="entry name" value="HisK_dim/P_dom"/>
</dbReference>
<feature type="coiled-coil region" evidence="9">
    <location>
        <begin position="207"/>
        <end position="237"/>
    </location>
</feature>
<evidence type="ECO:0000256" key="4">
    <source>
        <dbReference type="ARBA" id="ARBA00022553"/>
    </source>
</evidence>
<dbReference type="SMART" id="SM00387">
    <property type="entry name" value="HATPase_c"/>
    <property type="match status" value="1"/>
</dbReference>
<keyword evidence="10" id="KW-0812">Transmembrane</keyword>
<dbReference type="NCBIfam" id="TIGR00229">
    <property type="entry name" value="sensory_box"/>
    <property type="match status" value="1"/>
</dbReference>
<dbReference type="PROSITE" id="PS50109">
    <property type="entry name" value="HIS_KIN"/>
    <property type="match status" value="1"/>
</dbReference>
<gene>
    <name evidence="12" type="ORF">D3Z39_00170</name>
</gene>
<dbReference type="InterPro" id="IPR036890">
    <property type="entry name" value="HATPase_C_sf"/>
</dbReference>
<comment type="caution">
    <text evidence="12">The sequence shown here is derived from an EMBL/GenBank/DDBJ whole genome shotgun (WGS) entry which is preliminary data.</text>
</comment>
<dbReference type="InterPro" id="IPR050351">
    <property type="entry name" value="BphY/WalK/GraS-like"/>
</dbReference>
<dbReference type="Pfam" id="PF00512">
    <property type="entry name" value="HisKA"/>
    <property type="match status" value="1"/>
</dbReference>
<dbReference type="Gene3D" id="1.10.287.130">
    <property type="match status" value="1"/>
</dbReference>
<dbReference type="GO" id="GO:0005886">
    <property type="term" value="C:plasma membrane"/>
    <property type="evidence" value="ECO:0007669"/>
    <property type="project" value="TreeGrafter"/>
</dbReference>
<comment type="catalytic activity">
    <reaction evidence="1">
        <text>ATP + protein L-histidine = ADP + protein N-phospho-L-histidine.</text>
        <dbReference type="EC" id="2.7.13.3"/>
    </reaction>
</comment>
<dbReference type="Pfam" id="PF13188">
    <property type="entry name" value="PAS_8"/>
    <property type="match status" value="1"/>
</dbReference>
<dbReference type="AlphaFoldDB" id="A0A845RBV5"/>
<dbReference type="InterPro" id="IPR003594">
    <property type="entry name" value="HATPase_dom"/>
</dbReference>
<evidence type="ECO:0000256" key="2">
    <source>
        <dbReference type="ARBA" id="ARBA00004370"/>
    </source>
</evidence>
<dbReference type="SUPFAM" id="SSF55874">
    <property type="entry name" value="ATPase domain of HSP90 chaperone/DNA topoisomerase II/histidine kinase"/>
    <property type="match status" value="1"/>
</dbReference>
<evidence type="ECO:0000256" key="5">
    <source>
        <dbReference type="ARBA" id="ARBA00022679"/>
    </source>
</evidence>
<dbReference type="PROSITE" id="PS51257">
    <property type="entry name" value="PROKAR_LIPOPROTEIN"/>
    <property type="match status" value="1"/>
</dbReference>
<dbReference type="CDD" id="cd00082">
    <property type="entry name" value="HisKA"/>
    <property type="match status" value="1"/>
</dbReference>
<dbReference type="Gene3D" id="3.30.565.10">
    <property type="entry name" value="Histidine kinase-like ATPase, C-terminal domain"/>
    <property type="match status" value="1"/>
</dbReference>